<sequence>MRHIALHVKCVSNINNGDYRLPWPRCVGICCHKLWRALHNSIKASENERAEKLGYRQKFLQWLSKVTQGQAREDISAPTNKKEATNDQEAKPNYITVFKCGGVGVYRETKELEESKFSSKKFKPFAFLCRRDVAQACFYSTIRLRRLDSINRRQKKQCWTQSMKMKKEDIARGLENSNKVDSANVGSKVLPVSDSTLSTSTNTNHDPRGASEKKERVKVDKTNTLSRMKELIRWAAAAKSAEKGSKYINRKVLQFRNRGTLKPVPDDDQLSNDSPKISFRWELESCSTTSSAYSAISVASSLKNDQIMSIQSLNSTKFQDSDQWQPRKGNWITSDSDYVVLEL</sequence>
<dbReference type="AlphaFoldDB" id="A0AAW1Y7Q1"/>
<feature type="compositionally biased region" description="Basic and acidic residues" evidence="1">
    <location>
        <begin position="205"/>
        <end position="217"/>
    </location>
</feature>
<comment type="caution">
    <text evidence="2">The sequence shown here is derived from an EMBL/GenBank/DDBJ whole genome shotgun (WGS) entry which is preliminary data.</text>
</comment>
<name>A0AAW1Y7Q1_RUBAR</name>
<evidence type="ECO:0000256" key="1">
    <source>
        <dbReference type="SAM" id="MobiDB-lite"/>
    </source>
</evidence>
<evidence type="ECO:0000313" key="3">
    <source>
        <dbReference type="Proteomes" id="UP001457282"/>
    </source>
</evidence>
<proteinExistence type="predicted"/>
<gene>
    <name evidence="2" type="ORF">M0R45_010412</name>
</gene>
<dbReference type="EMBL" id="JBEDUW010000002">
    <property type="protein sequence ID" value="KAK9944868.1"/>
    <property type="molecule type" value="Genomic_DNA"/>
</dbReference>
<organism evidence="2 3">
    <name type="scientific">Rubus argutus</name>
    <name type="common">Southern blackberry</name>
    <dbReference type="NCBI Taxonomy" id="59490"/>
    <lineage>
        <taxon>Eukaryota</taxon>
        <taxon>Viridiplantae</taxon>
        <taxon>Streptophyta</taxon>
        <taxon>Embryophyta</taxon>
        <taxon>Tracheophyta</taxon>
        <taxon>Spermatophyta</taxon>
        <taxon>Magnoliopsida</taxon>
        <taxon>eudicotyledons</taxon>
        <taxon>Gunneridae</taxon>
        <taxon>Pentapetalae</taxon>
        <taxon>rosids</taxon>
        <taxon>fabids</taxon>
        <taxon>Rosales</taxon>
        <taxon>Rosaceae</taxon>
        <taxon>Rosoideae</taxon>
        <taxon>Rosoideae incertae sedis</taxon>
        <taxon>Rubus</taxon>
    </lineage>
</organism>
<protein>
    <submittedName>
        <fullName evidence="2">Uncharacterized protein</fullName>
    </submittedName>
</protein>
<keyword evidence="3" id="KW-1185">Reference proteome</keyword>
<dbReference type="PANTHER" id="PTHR36038">
    <property type="entry name" value="OS06G0102750 PROTEIN"/>
    <property type="match status" value="1"/>
</dbReference>
<feature type="compositionally biased region" description="Low complexity" evidence="1">
    <location>
        <begin position="193"/>
        <end position="204"/>
    </location>
</feature>
<dbReference type="PANTHER" id="PTHR36038:SF3">
    <property type="entry name" value="OVATE FAMILY PROTEIN"/>
    <property type="match status" value="1"/>
</dbReference>
<feature type="region of interest" description="Disordered" evidence="1">
    <location>
        <begin position="190"/>
        <end position="217"/>
    </location>
</feature>
<reference evidence="2 3" key="1">
    <citation type="journal article" date="2023" name="G3 (Bethesda)">
        <title>A chromosome-length genome assembly and annotation of blackberry (Rubus argutus, cv. 'Hillquist').</title>
        <authorList>
            <person name="Bruna T."/>
            <person name="Aryal R."/>
            <person name="Dudchenko O."/>
            <person name="Sargent D.J."/>
            <person name="Mead D."/>
            <person name="Buti M."/>
            <person name="Cavallini A."/>
            <person name="Hytonen T."/>
            <person name="Andres J."/>
            <person name="Pham M."/>
            <person name="Weisz D."/>
            <person name="Mascagni F."/>
            <person name="Usai G."/>
            <person name="Natali L."/>
            <person name="Bassil N."/>
            <person name="Fernandez G.E."/>
            <person name="Lomsadze A."/>
            <person name="Armour M."/>
            <person name="Olukolu B."/>
            <person name="Poorten T."/>
            <person name="Britton C."/>
            <person name="Davik J."/>
            <person name="Ashrafi H."/>
            <person name="Aiden E.L."/>
            <person name="Borodovsky M."/>
            <person name="Worthington M."/>
        </authorList>
    </citation>
    <scope>NUCLEOTIDE SEQUENCE [LARGE SCALE GENOMIC DNA]</scope>
    <source>
        <strain evidence="2">PI 553951</strain>
    </source>
</reference>
<accession>A0AAW1Y7Q1</accession>
<dbReference type="Proteomes" id="UP001457282">
    <property type="component" value="Unassembled WGS sequence"/>
</dbReference>
<evidence type="ECO:0000313" key="2">
    <source>
        <dbReference type="EMBL" id="KAK9944868.1"/>
    </source>
</evidence>